<dbReference type="Gene3D" id="3.40.390.10">
    <property type="entry name" value="Collagenase (Catalytic Domain)"/>
    <property type="match status" value="1"/>
</dbReference>
<dbReference type="GO" id="GO:0046872">
    <property type="term" value="F:metal ion binding"/>
    <property type="evidence" value="ECO:0007669"/>
    <property type="project" value="UniProtKB-KW"/>
</dbReference>
<evidence type="ECO:0000259" key="13">
    <source>
        <dbReference type="PROSITE" id="PS50215"/>
    </source>
</evidence>
<proteinExistence type="predicted"/>
<dbReference type="GO" id="GO:0030198">
    <property type="term" value="P:extracellular matrix organization"/>
    <property type="evidence" value="ECO:0007669"/>
    <property type="project" value="TreeGrafter"/>
</dbReference>
<keyword evidence="4" id="KW-0645">Protease</keyword>
<protein>
    <submittedName>
        <fullName evidence="15">Peptidase M12B domain-containing protein</fullName>
    </submittedName>
</protein>
<dbReference type="SUPFAM" id="SSF82895">
    <property type="entry name" value="TSP-1 type 1 repeat"/>
    <property type="match status" value="1"/>
</dbReference>
<keyword evidence="6" id="KW-0378">Hydrolase</keyword>
<dbReference type="Proteomes" id="UP000095281">
    <property type="component" value="Unplaced"/>
</dbReference>
<evidence type="ECO:0000256" key="5">
    <source>
        <dbReference type="ARBA" id="ARBA00022723"/>
    </source>
</evidence>
<dbReference type="InterPro" id="IPR050439">
    <property type="entry name" value="ADAMTS_ADAMTS-like"/>
</dbReference>
<keyword evidence="5 11" id="KW-0479">Metal-binding</keyword>
<keyword evidence="3" id="KW-0272">Extracellular matrix</keyword>
<dbReference type="AlphaFoldDB" id="A0A1I8B0Z6"/>
<dbReference type="InterPro" id="IPR041645">
    <property type="entry name" value="ADAMTS_CR_2"/>
</dbReference>
<evidence type="ECO:0000256" key="9">
    <source>
        <dbReference type="ARBA" id="ARBA00023157"/>
    </source>
</evidence>
<dbReference type="Pfam" id="PF17771">
    <property type="entry name" value="ADAMTS_CR_2"/>
    <property type="match status" value="1"/>
</dbReference>
<dbReference type="OMA" id="CFESSIV"/>
<dbReference type="Gene3D" id="2.20.100.10">
    <property type="entry name" value="Thrombospondin type-1 (TSP1) repeat"/>
    <property type="match status" value="1"/>
</dbReference>
<comment type="subcellular location">
    <subcellularLocation>
        <location evidence="1">Secreted</location>
        <location evidence="1">Extracellular space</location>
        <location evidence="1">Extracellular matrix</location>
    </subcellularLocation>
</comment>
<dbReference type="InterPro" id="IPR000884">
    <property type="entry name" value="TSP1_rpt"/>
</dbReference>
<evidence type="ECO:0000313" key="15">
    <source>
        <dbReference type="WBParaSite" id="MhA1_Contig1207.frz3.gene1"/>
    </source>
</evidence>
<dbReference type="PANTHER" id="PTHR13723:SF278">
    <property type="entry name" value="ADAM METALLOPEPTIDASE WITH THROMBOSPONDIN TYPE 1 MOTIF A, ISOFORM B"/>
    <property type="match status" value="1"/>
</dbReference>
<accession>A0A1I8B0Z6</accession>
<feature type="domain" description="Peptidase M12B" evidence="13">
    <location>
        <begin position="325"/>
        <end position="538"/>
    </location>
</feature>
<evidence type="ECO:0000256" key="6">
    <source>
        <dbReference type="ARBA" id="ARBA00022801"/>
    </source>
</evidence>
<keyword evidence="10" id="KW-0325">Glycoprotein</keyword>
<evidence type="ECO:0000313" key="14">
    <source>
        <dbReference type="Proteomes" id="UP000095281"/>
    </source>
</evidence>
<keyword evidence="8" id="KW-0482">Metalloprotease</keyword>
<dbReference type="FunFam" id="2.20.100.10:FF:000006">
    <property type="entry name" value="A disintegrin and metalloproteinase with thrombospondin motifs 1"/>
    <property type="match status" value="1"/>
</dbReference>
<keyword evidence="7 11" id="KW-0862">Zinc</keyword>
<dbReference type="SMART" id="SM00209">
    <property type="entry name" value="TSP1"/>
    <property type="match status" value="1"/>
</dbReference>
<evidence type="ECO:0000256" key="1">
    <source>
        <dbReference type="ARBA" id="ARBA00004498"/>
    </source>
</evidence>
<dbReference type="GO" id="GO:0006508">
    <property type="term" value="P:proteolysis"/>
    <property type="evidence" value="ECO:0007669"/>
    <property type="project" value="UniProtKB-KW"/>
</dbReference>
<dbReference type="WBParaSite" id="MhA1_Contig1207.frz3.gene1">
    <property type="protein sequence ID" value="MhA1_Contig1207.frz3.gene1"/>
    <property type="gene ID" value="MhA1_Contig1207.frz3.gene1"/>
</dbReference>
<dbReference type="SUPFAM" id="SSF55486">
    <property type="entry name" value="Metalloproteases ('zincins'), catalytic domain"/>
    <property type="match status" value="1"/>
</dbReference>
<feature type="region of interest" description="Disordered" evidence="12">
    <location>
        <begin position="283"/>
        <end position="319"/>
    </location>
</feature>
<dbReference type="Gene3D" id="3.40.1620.60">
    <property type="match status" value="1"/>
</dbReference>
<reference evidence="15" key="1">
    <citation type="submission" date="2016-11" db="UniProtKB">
        <authorList>
            <consortium name="WormBaseParasite"/>
        </authorList>
    </citation>
    <scope>IDENTIFICATION</scope>
</reference>
<dbReference type="CDD" id="cd04273">
    <property type="entry name" value="ZnMc_ADAMTS_like"/>
    <property type="match status" value="1"/>
</dbReference>
<evidence type="ECO:0000256" key="4">
    <source>
        <dbReference type="ARBA" id="ARBA00022670"/>
    </source>
</evidence>
<evidence type="ECO:0000256" key="8">
    <source>
        <dbReference type="ARBA" id="ARBA00023049"/>
    </source>
</evidence>
<feature type="binding site" evidence="11">
    <location>
        <position position="469"/>
    </location>
    <ligand>
        <name>Zn(2+)</name>
        <dbReference type="ChEBI" id="CHEBI:29105"/>
        <note>catalytic</note>
    </ligand>
</feature>
<sequence length="734" mass="84284">MKEQINEQEFAPKQACLSSSEPSTSQKVEVIQSFSSLPTAITNRRSLYQSLPLYWPKDIRPKETQIWLLNTFDFERKQKRSIKNKEEDKINSNSVFGLARLCGFNCTVRLKHGIDNNSGESNENVKNQISTQILRITLKRVQEQEMGISPEQQNWNPLSPFLLVHTMDSDNHTQISRSHISPACFYYAKIDDGNCFESSIVNLCDQNNGLFGTLAFSEGAFLIEPLIDEEEMEKAQEDDSRNNYFEESLGDHPHHQRRKRRHRPYYDQVLSRAHLIYPVQTQHFEDDHERKQHKSSEDPPSSHLLPFPPKRDRRSPATSANSWDHYVEVLVVADHQMLLYHQQNLENYVLTLFSTVSAIYRHQSLGVSINMVVVRIITLKNENAGPLISNRAQETLQQFCHWQQLYNDRNDDSLNHHDVAILLTRHDICRAANKCDTLGLAELGTLCDSKRSCAIIEDNGLSAAFTIAHELGHIFNIPHDDERKCAEFMPLNKANYHIMAPTLEYNTNPWSWSACSSAMLIRFLEARRGQTQCILDKPIERRYYKKMFGNPAPGEIYSVSQQCKFVFGAAAELCPYMPSCRRLWCAVSYGYQMGCRTQHMPWADGTECARQMWCYMGQCVGMSPTQRLPIDGSWGEWRSWGDCSRTCGGGIQKSYRDCDTPRPEHGGKYCTGQRVRYRTCAIHECPWDMPGIREQQCSEFDGKDIGIHGVSSVGSRWVPKFNGIAGNERLERLN</sequence>
<dbReference type="GO" id="GO:0004222">
    <property type="term" value="F:metalloendopeptidase activity"/>
    <property type="evidence" value="ECO:0007669"/>
    <property type="project" value="InterPro"/>
</dbReference>
<feature type="compositionally biased region" description="Basic residues" evidence="12">
    <location>
        <begin position="254"/>
        <end position="263"/>
    </location>
</feature>
<dbReference type="PROSITE" id="PS50215">
    <property type="entry name" value="ADAM_MEPRO"/>
    <property type="match status" value="1"/>
</dbReference>
<evidence type="ECO:0000256" key="2">
    <source>
        <dbReference type="ARBA" id="ARBA00022525"/>
    </source>
</evidence>
<dbReference type="InterPro" id="IPR024079">
    <property type="entry name" value="MetalloPept_cat_dom_sf"/>
</dbReference>
<dbReference type="FunFam" id="3.40.390.10:FF:000001">
    <property type="entry name" value="A disintegrin and metalloproteinase with thrombospondin motifs 1"/>
    <property type="match status" value="1"/>
</dbReference>
<feature type="binding site" evidence="11">
    <location>
        <position position="473"/>
    </location>
    <ligand>
        <name>Zn(2+)</name>
        <dbReference type="ChEBI" id="CHEBI:29105"/>
        <note>catalytic</note>
    </ligand>
</feature>
<comment type="caution">
    <text evidence="11">Lacks conserved residue(s) required for the propagation of feature annotation.</text>
</comment>
<keyword evidence="9" id="KW-1015">Disulfide bond</keyword>
<evidence type="ECO:0000256" key="7">
    <source>
        <dbReference type="ARBA" id="ARBA00022833"/>
    </source>
</evidence>
<feature type="active site" evidence="11">
    <location>
        <position position="470"/>
    </location>
</feature>
<evidence type="ECO:0000256" key="12">
    <source>
        <dbReference type="SAM" id="MobiDB-lite"/>
    </source>
</evidence>
<keyword evidence="14" id="KW-1185">Reference proteome</keyword>
<keyword evidence="2" id="KW-0964">Secreted</keyword>
<dbReference type="InterPro" id="IPR036383">
    <property type="entry name" value="TSP1_rpt_sf"/>
</dbReference>
<feature type="binding site" evidence="11">
    <location>
        <position position="479"/>
    </location>
    <ligand>
        <name>Zn(2+)</name>
        <dbReference type="ChEBI" id="CHEBI:29105"/>
        <note>catalytic</note>
    </ligand>
</feature>
<dbReference type="GO" id="GO:0031012">
    <property type="term" value="C:extracellular matrix"/>
    <property type="evidence" value="ECO:0007669"/>
    <property type="project" value="TreeGrafter"/>
</dbReference>
<evidence type="ECO:0000256" key="3">
    <source>
        <dbReference type="ARBA" id="ARBA00022530"/>
    </source>
</evidence>
<feature type="region of interest" description="Disordered" evidence="12">
    <location>
        <begin position="231"/>
        <end position="263"/>
    </location>
</feature>
<dbReference type="InterPro" id="IPR001590">
    <property type="entry name" value="Peptidase_M12B"/>
</dbReference>
<dbReference type="PANTHER" id="PTHR13723">
    <property type="entry name" value="ADAMTS A DISINTEGRIN AND METALLOPROTEASE WITH THROMBOSPONDIN MOTIFS PROTEASE"/>
    <property type="match status" value="1"/>
</dbReference>
<dbReference type="Pfam" id="PF01421">
    <property type="entry name" value="Reprolysin"/>
    <property type="match status" value="1"/>
</dbReference>
<dbReference type="PROSITE" id="PS50092">
    <property type="entry name" value="TSP1"/>
    <property type="match status" value="1"/>
</dbReference>
<evidence type="ECO:0000256" key="11">
    <source>
        <dbReference type="PROSITE-ProRule" id="PRU00276"/>
    </source>
</evidence>
<dbReference type="Pfam" id="PF00090">
    <property type="entry name" value="TSP_1"/>
    <property type="match status" value="1"/>
</dbReference>
<organism evidence="14 15">
    <name type="scientific">Meloidogyne hapla</name>
    <name type="common">Root-knot nematode worm</name>
    <dbReference type="NCBI Taxonomy" id="6305"/>
    <lineage>
        <taxon>Eukaryota</taxon>
        <taxon>Metazoa</taxon>
        <taxon>Ecdysozoa</taxon>
        <taxon>Nematoda</taxon>
        <taxon>Chromadorea</taxon>
        <taxon>Rhabditida</taxon>
        <taxon>Tylenchina</taxon>
        <taxon>Tylenchomorpha</taxon>
        <taxon>Tylenchoidea</taxon>
        <taxon>Meloidogynidae</taxon>
        <taxon>Meloidogyninae</taxon>
        <taxon>Meloidogyne</taxon>
    </lineage>
</organism>
<evidence type="ECO:0000256" key="10">
    <source>
        <dbReference type="ARBA" id="ARBA00023180"/>
    </source>
</evidence>
<feature type="compositionally biased region" description="Basic and acidic residues" evidence="12">
    <location>
        <begin position="283"/>
        <end position="297"/>
    </location>
</feature>
<name>A0A1I8B0Z6_MELHA</name>